<keyword evidence="2" id="KW-1185">Reference proteome</keyword>
<name>A0A926DY28_9FIRM</name>
<gene>
    <name evidence="1" type="ORF">H8711_01980</name>
</gene>
<comment type="caution">
    <text evidence="1">The sequence shown here is derived from an EMBL/GenBank/DDBJ whole genome shotgun (WGS) entry which is preliminary data.</text>
</comment>
<dbReference type="Proteomes" id="UP000653127">
    <property type="component" value="Unassembled WGS sequence"/>
</dbReference>
<organism evidence="1 2">
    <name type="scientific">Ligaoa zhengdingensis</name>
    <dbReference type="NCBI Taxonomy" id="2763658"/>
    <lineage>
        <taxon>Bacteria</taxon>
        <taxon>Bacillati</taxon>
        <taxon>Bacillota</taxon>
        <taxon>Clostridia</taxon>
        <taxon>Eubacteriales</taxon>
        <taxon>Oscillospiraceae</taxon>
        <taxon>Ligaoa</taxon>
    </lineage>
</organism>
<dbReference type="AlphaFoldDB" id="A0A926DY28"/>
<dbReference type="PROSITE" id="PS52050">
    <property type="entry name" value="WYL"/>
    <property type="match status" value="1"/>
</dbReference>
<reference evidence="1" key="1">
    <citation type="submission" date="2020-08" db="EMBL/GenBank/DDBJ databases">
        <title>Genome public.</title>
        <authorList>
            <person name="Liu C."/>
            <person name="Sun Q."/>
        </authorList>
    </citation>
    <scope>NUCLEOTIDE SEQUENCE</scope>
    <source>
        <strain evidence="1">NSJ-31</strain>
    </source>
</reference>
<evidence type="ECO:0000313" key="2">
    <source>
        <dbReference type="Proteomes" id="UP000653127"/>
    </source>
</evidence>
<accession>A0A926DY28</accession>
<protein>
    <submittedName>
        <fullName evidence="1">WYL domain-containing protein</fullName>
    </submittedName>
</protein>
<dbReference type="RefSeq" id="WP_249281849.1">
    <property type="nucleotide sequence ID" value="NZ_JACRST010000001.1"/>
</dbReference>
<evidence type="ECO:0000313" key="1">
    <source>
        <dbReference type="EMBL" id="MBC8545707.1"/>
    </source>
</evidence>
<proteinExistence type="predicted"/>
<dbReference type="EMBL" id="JACRST010000001">
    <property type="protein sequence ID" value="MBC8545707.1"/>
    <property type="molecule type" value="Genomic_DNA"/>
</dbReference>
<sequence length="328" mass="38396">MELFSELYSCYYQVVARILRAAEQEPLPRREIARMIDQQAFAESGLYLLPRLCGGEWGLLDETPDGYASKTTHLPRLPVTDLQAAWIRAVLADPRARLFFTDSQLTELDEHLCGVEPLFSRDDFCEFDVCLDGDDYVDEGYRERFGRILRAIRERTPLKFHYQSPKAEEPIVGDYLPCKLEYSQKDDKFRLYAARLAYGCVKGIQIINLGRIVKLESSRQTFPGEVDLDGWLRRSRCAQPVVLRIFRERNALERCMLHFADYEKRTEYEEETDSYRCTIYYDLHDETELLIRVLSFGPVVQVLGPEPFLRQVRDRVRRQYALLYGETI</sequence>